<evidence type="ECO:0000313" key="3">
    <source>
        <dbReference type="Proteomes" id="UP000030748"/>
    </source>
</evidence>
<dbReference type="AlphaFoldDB" id="A0A022RXG6"/>
<keyword evidence="1" id="KW-1133">Transmembrane helix</keyword>
<keyword evidence="1" id="KW-0812">Transmembrane</keyword>
<evidence type="ECO:0000313" key="2">
    <source>
        <dbReference type="EMBL" id="EYU43660.1"/>
    </source>
</evidence>
<accession>A0A022RXG6</accession>
<reference evidence="2 3" key="1">
    <citation type="journal article" date="2013" name="Proc. Natl. Acad. Sci. U.S.A.">
        <title>Fine-scale variation in meiotic recombination in Mimulus inferred from population shotgun sequencing.</title>
        <authorList>
            <person name="Hellsten U."/>
            <person name="Wright K.M."/>
            <person name="Jenkins J."/>
            <person name="Shu S."/>
            <person name="Yuan Y."/>
            <person name="Wessler S.R."/>
            <person name="Schmutz J."/>
            <person name="Willis J.H."/>
            <person name="Rokhsar D.S."/>
        </authorList>
    </citation>
    <scope>NUCLEOTIDE SEQUENCE [LARGE SCALE GENOMIC DNA]</scope>
    <source>
        <strain evidence="3">cv. DUN x IM62</strain>
    </source>
</reference>
<proteinExistence type="predicted"/>
<dbReference type="Proteomes" id="UP000030748">
    <property type="component" value="Unassembled WGS sequence"/>
</dbReference>
<dbReference type="EMBL" id="KI630240">
    <property type="protein sequence ID" value="EYU43660.1"/>
    <property type="molecule type" value="Genomic_DNA"/>
</dbReference>
<feature type="transmembrane region" description="Helical" evidence="1">
    <location>
        <begin position="61"/>
        <end position="89"/>
    </location>
</feature>
<keyword evidence="1" id="KW-0472">Membrane</keyword>
<protein>
    <submittedName>
        <fullName evidence="2">Uncharacterized protein</fullName>
    </submittedName>
</protein>
<evidence type="ECO:0000256" key="1">
    <source>
        <dbReference type="SAM" id="Phobius"/>
    </source>
</evidence>
<name>A0A022RXG6_ERYGU</name>
<organism evidence="2 3">
    <name type="scientific">Erythranthe guttata</name>
    <name type="common">Yellow monkey flower</name>
    <name type="synonym">Mimulus guttatus</name>
    <dbReference type="NCBI Taxonomy" id="4155"/>
    <lineage>
        <taxon>Eukaryota</taxon>
        <taxon>Viridiplantae</taxon>
        <taxon>Streptophyta</taxon>
        <taxon>Embryophyta</taxon>
        <taxon>Tracheophyta</taxon>
        <taxon>Spermatophyta</taxon>
        <taxon>Magnoliopsida</taxon>
        <taxon>eudicotyledons</taxon>
        <taxon>Gunneridae</taxon>
        <taxon>Pentapetalae</taxon>
        <taxon>asterids</taxon>
        <taxon>lamiids</taxon>
        <taxon>Lamiales</taxon>
        <taxon>Phrymaceae</taxon>
        <taxon>Erythranthe</taxon>
    </lineage>
</organism>
<gene>
    <name evidence="2" type="ORF">MIMGU_mgv1a015719mg</name>
</gene>
<sequence>MFLHLSLKSPSVLCLNTSLYLVCMAFQCPSPISLTAAIKVCSSRGVQRKRFLLFPFSFPGLFRAAIISAIGLAAMFLALVPAMASAAILNASGRGSFTTARRSNELRSRASRTLRTSSLIGDLLLLSHDSSIAFTSSGPGSTSLAFPL</sequence>
<keyword evidence="3" id="KW-1185">Reference proteome</keyword>